<dbReference type="AlphaFoldDB" id="A0A2W2BA15"/>
<comment type="caution">
    <text evidence="2">The sequence shown here is derived from an EMBL/GenBank/DDBJ whole genome shotgun (WGS) entry which is preliminary data.</text>
</comment>
<protein>
    <recommendedName>
        <fullName evidence="4">DUF983 domain-containing protein</fullName>
    </recommendedName>
</protein>
<accession>A0A2W2BA15</accession>
<sequence>MTLTLDSPALALPEPRSWKQAMWRGFTCSCPACGEGRIFGKYLKVADTCASCGEELHHQRADDAPPYFTMMIVGHIVVPLVLVVEKIWHPDVSVHFMLWTAVTLSMTFALMPAVKGAIVGLQWALRMHGFDPAHRDEGQPAGP</sequence>
<dbReference type="Pfam" id="PF06170">
    <property type="entry name" value="DUF983"/>
    <property type="match status" value="1"/>
</dbReference>
<keyword evidence="1" id="KW-0472">Membrane</keyword>
<organism evidence="2 3">
    <name type="scientific">Aestuariivirga litoralis</name>
    <dbReference type="NCBI Taxonomy" id="2650924"/>
    <lineage>
        <taxon>Bacteria</taxon>
        <taxon>Pseudomonadati</taxon>
        <taxon>Pseudomonadota</taxon>
        <taxon>Alphaproteobacteria</taxon>
        <taxon>Hyphomicrobiales</taxon>
        <taxon>Aestuariivirgaceae</taxon>
        <taxon>Aestuariivirga</taxon>
    </lineage>
</organism>
<feature type="transmembrane region" description="Helical" evidence="1">
    <location>
        <begin position="96"/>
        <end position="118"/>
    </location>
</feature>
<keyword evidence="3" id="KW-1185">Reference proteome</keyword>
<evidence type="ECO:0000256" key="1">
    <source>
        <dbReference type="SAM" id="Phobius"/>
    </source>
</evidence>
<gene>
    <name evidence="2" type="ORF">DK847_10630</name>
</gene>
<dbReference type="EMBL" id="QKVK01000004">
    <property type="protein sequence ID" value="PZF76908.1"/>
    <property type="molecule type" value="Genomic_DNA"/>
</dbReference>
<proteinExistence type="predicted"/>
<evidence type="ECO:0000313" key="2">
    <source>
        <dbReference type="EMBL" id="PZF76908.1"/>
    </source>
</evidence>
<keyword evidence="1" id="KW-0812">Transmembrane</keyword>
<name>A0A2W2BA15_9HYPH</name>
<evidence type="ECO:0000313" key="3">
    <source>
        <dbReference type="Proteomes" id="UP000248795"/>
    </source>
</evidence>
<dbReference type="Proteomes" id="UP000248795">
    <property type="component" value="Unassembled WGS sequence"/>
</dbReference>
<keyword evidence="1" id="KW-1133">Transmembrane helix</keyword>
<reference evidence="3" key="1">
    <citation type="submission" date="2018-06" db="EMBL/GenBank/DDBJ databases">
        <title>Aestuariibacter litoralis strain KCTC 52945T.</title>
        <authorList>
            <person name="Li X."/>
            <person name="Salam N."/>
            <person name="Li J.-L."/>
            <person name="Chen Y.-M."/>
            <person name="Yang Z.-W."/>
            <person name="Zhang L.-Y."/>
            <person name="Han M.-X."/>
            <person name="Xiao M."/>
            <person name="Li W.-J."/>
        </authorList>
    </citation>
    <scope>NUCLEOTIDE SEQUENCE [LARGE SCALE GENOMIC DNA]</scope>
    <source>
        <strain evidence="3">KCTC 52945</strain>
    </source>
</reference>
<dbReference type="InterPro" id="IPR009325">
    <property type="entry name" value="DUF983"/>
</dbReference>
<evidence type="ECO:0008006" key="4">
    <source>
        <dbReference type="Google" id="ProtNLM"/>
    </source>
</evidence>
<feature type="transmembrane region" description="Helical" evidence="1">
    <location>
        <begin position="67"/>
        <end position="84"/>
    </location>
</feature>